<keyword evidence="2" id="KW-1185">Reference proteome</keyword>
<sequence length="87" mass="9577">MNVAATGRTVWPASEGEMEVERLAAEGEDCAAAARKRREIFGLGEERGPFRASRMRCRRPRASYLPGLMWVAEDEPASGVRLRGRGG</sequence>
<proteinExistence type="predicted"/>
<dbReference type="Proteomes" id="UP000625711">
    <property type="component" value="Unassembled WGS sequence"/>
</dbReference>
<accession>A0A834MNI5</accession>
<dbReference type="EMBL" id="JAACXV010000047">
    <property type="protein sequence ID" value="KAF7285689.1"/>
    <property type="molecule type" value="Genomic_DNA"/>
</dbReference>
<reference evidence="1" key="1">
    <citation type="submission" date="2020-08" db="EMBL/GenBank/DDBJ databases">
        <title>Genome sequencing and assembly of the red palm weevil Rhynchophorus ferrugineus.</title>
        <authorList>
            <person name="Dias G.B."/>
            <person name="Bergman C.M."/>
            <person name="Manee M."/>
        </authorList>
    </citation>
    <scope>NUCLEOTIDE SEQUENCE</scope>
    <source>
        <strain evidence="1">AA-2017</strain>
        <tissue evidence="1">Whole larva</tissue>
    </source>
</reference>
<protein>
    <submittedName>
        <fullName evidence="1">Uncharacterized protein</fullName>
    </submittedName>
</protein>
<name>A0A834MNI5_RHYFE</name>
<evidence type="ECO:0000313" key="2">
    <source>
        <dbReference type="Proteomes" id="UP000625711"/>
    </source>
</evidence>
<evidence type="ECO:0000313" key="1">
    <source>
        <dbReference type="EMBL" id="KAF7285689.1"/>
    </source>
</evidence>
<dbReference type="AlphaFoldDB" id="A0A834MNI5"/>
<gene>
    <name evidence="1" type="ORF">GWI33_010184</name>
</gene>
<comment type="caution">
    <text evidence="1">The sequence shown here is derived from an EMBL/GenBank/DDBJ whole genome shotgun (WGS) entry which is preliminary data.</text>
</comment>
<organism evidence="1 2">
    <name type="scientific">Rhynchophorus ferrugineus</name>
    <name type="common">Red palm weevil</name>
    <name type="synonym">Curculio ferrugineus</name>
    <dbReference type="NCBI Taxonomy" id="354439"/>
    <lineage>
        <taxon>Eukaryota</taxon>
        <taxon>Metazoa</taxon>
        <taxon>Ecdysozoa</taxon>
        <taxon>Arthropoda</taxon>
        <taxon>Hexapoda</taxon>
        <taxon>Insecta</taxon>
        <taxon>Pterygota</taxon>
        <taxon>Neoptera</taxon>
        <taxon>Endopterygota</taxon>
        <taxon>Coleoptera</taxon>
        <taxon>Polyphaga</taxon>
        <taxon>Cucujiformia</taxon>
        <taxon>Curculionidae</taxon>
        <taxon>Dryophthorinae</taxon>
        <taxon>Rhynchophorus</taxon>
    </lineage>
</organism>